<dbReference type="GO" id="GO:0005524">
    <property type="term" value="F:ATP binding"/>
    <property type="evidence" value="ECO:0007669"/>
    <property type="project" value="UniProtKB-KW"/>
</dbReference>
<feature type="transmembrane region" description="Helical" evidence="7">
    <location>
        <begin position="890"/>
        <end position="908"/>
    </location>
</feature>
<evidence type="ECO:0000313" key="9">
    <source>
        <dbReference type="EMBL" id="KAF7388723.1"/>
    </source>
</evidence>
<proteinExistence type="predicted"/>
<accession>A0A834JHD1</accession>
<dbReference type="SMART" id="SM00382">
    <property type="entry name" value="AAA"/>
    <property type="match status" value="2"/>
</dbReference>
<dbReference type="Pfam" id="PF00005">
    <property type="entry name" value="ABC_tran"/>
    <property type="match status" value="2"/>
</dbReference>
<dbReference type="PROSITE" id="PS50893">
    <property type="entry name" value="ABC_TRANSPORTER_2"/>
    <property type="match status" value="2"/>
</dbReference>
<feature type="transmembrane region" description="Helical" evidence="7">
    <location>
        <begin position="233"/>
        <end position="255"/>
    </location>
</feature>
<dbReference type="GO" id="GO:0005319">
    <property type="term" value="F:lipid transporter activity"/>
    <property type="evidence" value="ECO:0007669"/>
    <property type="project" value="TreeGrafter"/>
</dbReference>
<comment type="subcellular location">
    <subcellularLocation>
        <location evidence="1">Membrane</location>
        <topology evidence="1">Multi-pass membrane protein</topology>
    </subcellularLocation>
</comment>
<evidence type="ECO:0000256" key="5">
    <source>
        <dbReference type="ARBA" id="ARBA00022989"/>
    </source>
</evidence>
<dbReference type="Pfam" id="PF23321">
    <property type="entry name" value="R1_ABCA1"/>
    <property type="match status" value="1"/>
</dbReference>
<feature type="transmembrane region" description="Helical" evidence="7">
    <location>
        <begin position="339"/>
        <end position="359"/>
    </location>
</feature>
<feature type="transmembrane region" description="Helical" evidence="7">
    <location>
        <begin position="1289"/>
        <end position="1306"/>
    </location>
</feature>
<gene>
    <name evidence="9" type="ORF">HZH68_012665</name>
</gene>
<evidence type="ECO:0000313" key="10">
    <source>
        <dbReference type="Proteomes" id="UP000617340"/>
    </source>
</evidence>
<dbReference type="InterPro" id="IPR027417">
    <property type="entry name" value="P-loop_NTPase"/>
</dbReference>
<dbReference type="InterPro" id="IPR003593">
    <property type="entry name" value="AAA+_ATPase"/>
</dbReference>
<comment type="caution">
    <text evidence="9">The sequence shown here is derived from an EMBL/GenBank/DDBJ whole genome shotgun (WGS) entry which is preliminary data.</text>
</comment>
<keyword evidence="4" id="KW-0067">ATP-binding</keyword>
<dbReference type="InterPro" id="IPR013525">
    <property type="entry name" value="ABC2_TM"/>
</dbReference>
<evidence type="ECO:0000256" key="4">
    <source>
        <dbReference type="ARBA" id="ARBA00022840"/>
    </source>
</evidence>
<dbReference type="GO" id="GO:0016020">
    <property type="term" value="C:membrane"/>
    <property type="evidence" value="ECO:0007669"/>
    <property type="project" value="UniProtKB-SubCell"/>
</dbReference>
<dbReference type="Gene3D" id="3.40.50.300">
    <property type="entry name" value="P-loop containing nucleotide triphosphate hydrolases"/>
    <property type="match status" value="2"/>
</dbReference>
<dbReference type="PANTHER" id="PTHR19229:SF250">
    <property type="entry name" value="ABC TRANSPORTER DOMAIN-CONTAINING PROTEIN-RELATED"/>
    <property type="match status" value="1"/>
</dbReference>
<dbReference type="GO" id="GO:0140359">
    <property type="term" value="F:ABC-type transporter activity"/>
    <property type="evidence" value="ECO:0007669"/>
    <property type="project" value="InterPro"/>
</dbReference>
<feature type="transmembrane region" description="Helical" evidence="7">
    <location>
        <begin position="1105"/>
        <end position="1135"/>
    </location>
</feature>
<dbReference type="Pfam" id="PF12698">
    <property type="entry name" value="ABC2_membrane_3"/>
    <property type="match status" value="1"/>
</dbReference>
<feature type="domain" description="ABC transporter" evidence="8">
    <location>
        <begin position="519"/>
        <end position="749"/>
    </location>
</feature>
<keyword evidence="5 7" id="KW-1133">Transmembrane helix</keyword>
<name>A0A834JHD1_VESGE</name>
<evidence type="ECO:0000256" key="2">
    <source>
        <dbReference type="ARBA" id="ARBA00022692"/>
    </source>
</evidence>
<feature type="transmembrane region" description="Helical" evidence="7">
    <location>
        <begin position="365"/>
        <end position="387"/>
    </location>
</feature>
<dbReference type="SUPFAM" id="SSF52540">
    <property type="entry name" value="P-loop containing nucleoside triphosphate hydrolases"/>
    <property type="match status" value="2"/>
</dbReference>
<feature type="transmembrane region" description="Helical" evidence="7">
    <location>
        <begin position="1213"/>
        <end position="1233"/>
    </location>
</feature>
<keyword evidence="2 7" id="KW-0812">Transmembrane</keyword>
<sequence>MINNRWITRLNTPKLNKFFKKWRILFWKNILIRRESIIITILEIVIPIIFCLQIRLMFQPLALHIKDLDMYTKKDIINQLSHDVEYWYAPQNDFTDDLMSRASRVLNIKIQPADSEKSLILLHYSKNTSTEALWAIFEINKDGRPNTLNYKIRSSKIAKSELIMIHDEEPSYKDPYIWSGFMAFQMAIENSFIDMWKNSEISTIGENLTITRYPFYTIDFLIMRSVIYPNINIIYYITVIAFLLLPMTTLQKIIYEKDIGFRGLMRLTNMSFTIMYLGWLNYLMICCLPVAIACTILLYPIFINAYLITIFLFITMYIILSTVIVFAIGTFFRSSVKAILMSLSIWLFLSHFTLVLDQYLVRASLAWRILSLILPHSGLLYGIVIFASGAEIDEYLLNSLKEFAIIYETQSYLDLSAQISTKKISETTNNEFEIIYIKEKISINTILIFWIFHIIFWLSLTIYLDNINPDQYWSAKPWYFLCKKNSSSRNIYYKYKLRGSTNWSAVERMPSFVKSSILVRCATKKFSTFINRFTILNEITIDFYQNEFSIILGNNDSGKSTLLKLITGIYSLTDGGIYVKGKDFNKDINITNFFGYCPQENILVNYMTTIEHLYMFGMMKGMTYKDAYANALELLDKLRLESEKNKKLKYLSNGMQRRICLGMALIGESQILILDEPAHGVDSEDRKLILDLLSDIKRTKTIIMATNSMEATDILADRIAIITNGMIECYGSRMYLNRRYGIGYILSLVVHENYNLHLLHTEIQEFSSEEIILRGVTGLVIKFDIPRNSRFTKLLQYLENNKQRLGIVSLTLTAAGIEGQFLRVSLASQFKKRGVEYPSKKYELIIQQRRRNILRNAKSWDRLSGTVLWYQQIFAMFYKKFLHVISSWKLYLFSISLAIITLIVATMVNELTDNTIFDTTVKTMNLEDYDNNSFKILFYAANNTLANDFLVILYKTTLSYKKKGTYHLLKTIPASKIMTDPNLHSIEFRDRCLMSVDILPDGSIDLMYSSTFVHSGPVALNLLNNAILRRYCGSNQCNIELKSHPLIHPTKWQHQFVHSQNIRNWQNAAVIGTLFLLLPTIDLGITELNSLSKMLQINTIGVSTLMYWIPIYVIDLLIYTITILIFAAFFLVIYTKEIFLVTDVVRVLYIFLLYGACAIPLNYCVQLLTKKQQNVYSVIILINIFVLLLLNGSVICPIIFHTLDHYGRYLFELLLHIIPSYNLSCALSNYLILSLYNKKCEIKNTCDTEIGIEDPCCQNCGEEMCFKPLNTILSRQSGQDFFHSVFDDLLTMLSITIALHLILQIFEKKNRLKWYRSTPSYENDNNRIDLTVINEKKQVEEHMKFYKENKRLPKHVVLTTENLTTKQDKTKFIQNVNFNVYQRDCFGILGLNGSGKSTIFEMLVGQTRISAGKAVIYQYEFSKNSEMFIGMIGYCPQISGLNDFMTGRQHLILYAALRGIPPENLIDEVNKWIDLLDLLEFENVKVNICSLGLQRKISVLQSLIGDLPLILLDEPSLGVDVIGREAICDILYQVREMGRSMLIITHSIQEAEAMCIRVGILMKGRFVTIDSCENLKRKHDNNFILSISVMPAFQDQHIITINNILNEAFPGIKLKDFHMGIIQYELDSDISHSDVFDVLEQLRRRHPWLTDFTVNQSSMDQVFFDLATKNNSITQNQVIRRRKFFDFLKRFRRRSNPRAPILINS</sequence>
<organism evidence="9 10">
    <name type="scientific">Vespula germanica</name>
    <name type="common">German yellow jacket</name>
    <name type="synonym">Paravespula germanica</name>
    <dbReference type="NCBI Taxonomy" id="30212"/>
    <lineage>
        <taxon>Eukaryota</taxon>
        <taxon>Metazoa</taxon>
        <taxon>Ecdysozoa</taxon>
        <taxon>Arthropoda</taxon>
        <taxon>Hexapoda</taxon>
        <taxon>Insecta</taxon>
        <taxon>Pterygota</taxon>
        <taxon>Neoptera</taxon>
        <taxon>Endopterygota</taxon>
        <taxon>Hymenoptera</taxon>
        <taxon>Apocrita</taxon>
        <taxon>Aculeata</taxon>
        <taxon>Vespoidea</taxon>
        <taxon>Vespidae</taxon>
        <taxon>Vespinae</taxon>
        <taxon>Vespula</taxon>
    </lineage>
</organism>
<feature type="transmembrane region" description="Helical" evidence="7">
    <location>
        <begin position="276"/>
        <end position="299"/>
    </location>
</feature>
<feature type="transmembrane region" description="Helical" evidence="7">
    <location>
        <begin position="37"/>
        <end position="58"/>
    </location>
</feature>
<dbReference type="InterPro" id="IPR026082">
    <property type="entry name" value="ABCA"/>
</dbReference>
<dbReference type="GO" id="GO:0016887">
    <property type="term" value="F:ATP hydrolysis activity"/>
    <property type="evidence" value="ECO:0007669"/>
    <property type="project" value="InterPro"/>
</dbReference>
<dbReference type="Proteomes" id="UP000617340">
    <property type="component" value="Unassembled WGS sequence"/>
</dbReference>
<evidence type="ECO:0000256" key="6">
    <source>
        <dbReference type="ARBA" id="ARBA00023136"/>
    </source>
</evidence>
<evidence type="ECO:0000259" key="8">
    <source>
        <dbReference type="PROSITE" id="PS50893"/>
    </source>
</evidence>
<evidence type="ECO:0000256" key="3">
    <source>
        <dbReference type="ARBA" id="ARBA00022741"/>
    </source>
</evidence>
<keyword evidence="6 7" id="KW-0472">Membrane</keyword>
<feature type="transmembrane region" description="Helical" evidence="7">
    <location>
        <begin position="1147"/>
        <end position="1169"/>
    </location>
</feature>
<keyword evidence="3" id="KW-0547">Nucleotide-binding</keyword>
<dbReference type="EMBL" id="JACSDZ010000013">
    <property type="protein sequence ID" value="KAF7388723.1"/>
    <property type="molecule type" value="Genomic_DNA"/>
</dbReference>
<reference evidence="9" key="1">
    <citation type="journal article" date="2020" name="G3 (Bethesda)">
        <title>High-Quality Assemblies for Three Invasive Social Wasps from the &lt;i&gt;Vespula&lt;/i&gt; Genus.</title>
        <authorList>
            <person name="Harrop T.W.R."/>
            <person name="Guhlin J."/>
            <person name="McLaughlin G.M."/>
            <person name="Permina E."/>
            <person name="Stockwell P."/>
            <person name="Gilligan J."/>
            <person name="Le Lec M.F."/>
            <person name="Gruber M.A.M."/>
            <person name="Quinn O."/>
            <person name="Lovegrove M."/>
            <person name="Duncan E.J."/>
            <person name="Remnant E.J."/>
            <person name="Van Eeckhoven J."/>
            <person name="Graham B."/>
            <person name="Knapp R.A."/>
            <person name="Langford K.W."/>
            <person name="Kronenberg Z."/>
            <person name="Press M.O."/>
            <person name="Eacker S.M."/>
            <person name="Wilson-Rankin E.E."/>
            <person name="Purcell J."/>
            <person name="Lester P.J."/>
            <person name="Dearden P.K."/>
        </authorList>
    </citation>
    <scope>NUCLEOTIDE SEQUENCE</scope>
    <source>
        <strain evidence="9">Linc-1</strain>
    </source>
</reference>
<evidence type="ECO:0000256" key="7">
    <source>
        <dbReference type="SAM" id="Phobius"/>
    </source>
</evidence>
<protein>
    <recommendedName>
        <fullName evidence="8">ABC transporter domain-containing protein</fullName>
    </recommendedName>
</protein>
<dbReference type="InterPro" id="IPR056264">
    <property type="entry name" value="R2_ABCA1-4-like"/>
</dbReference>
<dbReference type="InterPro" id="IPR003439">
    <property type="entry name" value="ABC_transporter-like_ATP-bd"/>
</dbReference>
<feature type="transmembrane region" description="Helical" evidence="7">
    <location>
        <begin position="305"/>
        <end position="332"/>
    </location>
</feature>
<feature type="domain" description="ABC transporter" evidence="8">
    <location>
        <begin position="1358"/>
        <end position="1588"/>
    </location>
</feature>
<evidence type="ECO:0000256" key="1">
    <source>
        <dbReference type="ARBA" id="ARBA00004141"/>
    </source>
</evidence>
<dbReference type="PANTHER" id="PTHR19229">
    <property type="entry name" value="ATP-BINDING CASSETTE TRANSPORTER SUBFAMILY A ABCA"/>
    <property type="match status" value="1"/>
</dbReference>
<feature type="transmembrane region" description="Helical" evidence="7">
    <location>
        <begin position="446"/>
        <end position="464"/>
    </location>
</feature>
<feature type="transmembrane region" description="Helical" evidence="7">
    <location>
        <begin position="1175"/>
        <end position="1201"/>
    </location>
</feature>
<keyword evidence="10" id="KW-1185">Reference proteome</keyword>